<keyword evidence="2" id="KW-0520">NAD</keyword>
<organism evidence="4 5">
    <name type="scientific">Kutzneria chonburiensis</name>
    <dbReference type="NCBI Taxonomy" id="1483604"/>
    <lineage>
        <taxon>Bacteria</taxon>
        <taxon>Bacillati</taxon>
        <taxon>Actinomycetota</taxon>
        <taxon>Actinomycetes</taxon>
        <taxon>Pseudonocardiales</taxon>
        <taxon>Pseudonocardiaceae</taxon>
        <taxon>Kutzneria</taxon>
    </lineage>
</organism>
<feature type="domain" description="D-isomer specific 2-hydroxyacid dehydrogenase NAD-binding" evidence="3">
    <location>
        <begin position="110"/>
        <end position="280"/>
    </location>
</feature>
<comment type="caution">
    <text evidence="4">The sequence shown here is derived from an EMBL/GenBank/DDBJ whole genome shotgun (WGS) entry which is preliminary data.</text>
</comment>
<name>A0ABV6N252_9PSEU</name>
<dbReference type="SUPFAM" id="SSF51735">
    <property type="entry name" value="NAD(P)-binding Rossmann-fold domains"/>
    <property type="match status" value="1"/>
</dbReference>
<dbReference type="PANTHER" id="PTHR43333">
    <property type="entry name" value="2-HACID_DH_C DOMAIN-CONTAINING PROTEIN"/>
    <property type="match status" value="1"/>
</dbReference>
<accession>A0ABV6N252</accession>
<gene>
    <name evidence="4" type="ORF">ACFFH7_34320</name>
</gene>
<evidence type="ECO:0000313" key="5">
    <source>
        <dbReference type="Proteomes" id="UP001589810"/>
    </source>
</evidence>
<evidence type="ECO:0000256" key="1">
    <source>
        <dbReference type="ARBA" id="ARBA00023002"/>
    </source>
</evidence>
<reference evidence="4 5" key="1">
    <citation type="submission" date="2024-09" db="EMBL/GenBank/DDBJ databases">
        <authorList>
            <person name="Sun Q."/>
            <person name="Mori K."/>
        </authorList>
    </citation>
    <scope>NUCLEOTIDE SEQUENCE [LARGE SCALE GENOMIC DNA]</scope>
    <source>
        <strain evidence="4 5">TBRC 1432</strain>
    </source>
</reference>
<dbReference type="Proteomes" id="UP001589810">
    <property type="component" value="Unassembled WGS sequence"/>
</dbReference>
<sequence length="313" mass="33404">MSTVLRALVSNEAEDQVGVSLLGQVAGVEVITYDPTATSLTDQQRTAEVFLPPYRGSERPFALVQQLPKLRLVQLLSAGVDEWSPHVPSGVMLANARGAHAGPVSEWILSAILTTYRRWPALIRYQDQHTWAHRLPGTDFETLRGKRALVLGAGAIGTAVARLLPPFGATATLVGRTARADVHGVDELPDLVTEHDILVVICPLTPDTEGLINAKILAAMPDAALLVNAGRGRIVDTDALVSELAAQRLRAALDVTDPEPLPADHPLWNCDGLIVSPHSARTVPGTSKLCYEVAARQVAALVQGDVPPNAVVR</sequence>
<evidence type="ECO:0000313" key="4">
    <source>
        <dbReference type="EMBL" id="MFC0546628.1"/>
    </source>
</evidence>
<evidence type="ECO:0000259" key="3">
    <source>
        <dbReference type="Pfam" id="PF02826"/>
    </source>
</evidence>
<keyword evidence="1" id="KW-0560">Oxidoreductase</keyword>
<dbReference type="PANTHER" id="PTHR43333:SF1">
    <property type="entry name" value="D-ISOMER SPECIFIC 2-HYDROXYACID DEHYDROGENASE NAD-BINDING DOMAIN-CONTAINING PROTEIN"/>
    <property type="match status" value="1"/>
</dbReference>
<evidence type="ECO:0000256" key="2">
    <source>
        <dbReference type="ARBA" id="ARBA00023027"/>
    </source>
</evidence>
<dbReference type="Pfam" id="PF02826">
    <property type="entry name" value="2-Hacid_dh_C"/>
    <property type="match status" value="1"/>
</dbReference>
<dbReference type="RefSeq" id="WP_273936868.1">
    <property type="nucleotide sequence ID" value="NZ_CP097263.1"/>
</dbReference>
<dbReference type="InterPro" id="IPR036291">
    <property type="entry name" value="NAD(P)-bd_dom_sf"/>
</dbReference>
<dbReference type="Gene3D" id="3.40.50.720">
    <property type="entry name" value="NAD(P)-binding Rossmann-like Domain"/>
    <property type="match status" value="2"/>
</dbReference>
<proteinExistence type="predicted"/>
<dbReference type="EMBL" id="JBHLUD010000013">
    <property type="protein sequence ID" value="MFC0546628.1"/>
    <property type="molecule type" value="Genomic_DNA"/>
</dbReference>
<keyword evidence="5" id="KW-1185">Reference proteome</keyword>
<protein>
    <submittedName>
        <fullName evidence="4">NAD(P)-dependent oxidoreductase</fullName>
    </submittedName>
</protein>
<dbReference type="InterPro" id="IPR006140">
    <property type="entry name" value="D-isomer_DH_NAD-bd"/>
</dbReference>